<accession>A0A1S6JJ17</accession>
<dbReference type="Pfam" id="PF05719">
    <property type="entry name" value="GPP34"/>
    <property type="match status" value="1"/>
</dbReference>
<dbReference type="GO" id="GO:0043001">
    <property type="term" value="P:Golgi to plasma membrane protein transport"/>
    <property type="evidence" value="ECO:0007669"/>
    <property type="project" value="TreeGrafter"/>
</dbReference>
<evidence type="ECO:0000256" key="1">
    <source>
        <dbReference type="ARBA" id="ARBA00004255"/>
    </source>
</evidence>
<dbReference type="InterPro" id="IPR038261">
    <property type="entry name" value="GPP34-like_sf"/>
</dbReference>
<dbReference type="Gene3D" id="1.10.3630.10">
    <property type="entry name" value="yeast vps74-n-term truncation variant domain like"/>
    <property type="match status" value="1"/>
</dbReference>
<gene>
    <name evidence="5" type="ORF">B1H29_01855</name>
</gene>
<dbReference type="PANTHER" id="PTHR12704:SF2">
    <property type="entry name" value="GOLGI PHOSPHOPROTEIN 3 HOMOLOG SAURON"/>
    <property type="match status" value="1"/>
</dbReference>
<name>A0A1S6JJ17_9ACTN</name>
<evidence type="ECO:0000256" key="2">
    <source>
        <dbReference type="ARBA" id="ARBA00023034"/>
    </source>
</evidence>
<organism evidence="5 6">
    <name type="scientific">Streptomyces pactum</name>
    <dbReference type="NCBI Taxonomy" id="68249"/>
    <lineage>
        <taxon>Bacteria</taxon>
        <taxon>Bacillati</taxon>
        <taxon>Actinomycetota</taxon>
        <taxon>Actinomycetes</taxon>
        <taxon>Kitasatosporales</taxon>
        <taxon>Streptomycetaceae</taxon>
        <taxon>Streptomyces</taxon>
    </lineage>
</organism>
<dbReference type="GO" id="GO:0006890">
    <property type="term" value="P:retrograde vesicle-mediated transport, Golgi to endoplasmic reticulum"/>
    <property type="evidence" value="ECO:0007669"/>
    <property type="project" value="TreeGrafter"/>
</dbReference>
<dbReference type="GO" id="GO:0070273">
    <property type="term" value="F:phosphatidylinositol-4-phosphate binding"/>
    <property type="evidence" value="ECO:0007669"/>
    <property type="project" value="InterPro"/>
</dbReference>
<keyword evidence="2" id="KW-0333">Golgi apparatus</keyword>
<dbReference type="KEGG" id="spac:B1H29_01855"/>
<dbReference type="EMBL" id="CP019724">
    <property type="protein sequence ID" value="AQS71740.1"/>
    <property type="molecule type" value="Genomic_DNA"/>
</dbReference>
<sequence length="233" mass="24257">MEPPTATSTETSEAASATLGEQLLLLSLDDESGTAREPAKVAPAIAAAALVELALAGRIDVTGDKVTVVDATPLGEPALDAALDAVAGKEKPGSTKDWINRLKTDAVARANTGLIEKGLVREEKKKVLGLFPVRRYPEADGSVEAAVRQRLHAVVLQGAAPDERTASLVALLHGAKLHRLAFPGADAHRVEAAMESVSRGRWSATAVRHVVKAAEDALTAIITVVVTTTVVTT</sequence>
<dbReference type="PANTHER" id="PTHR12704">
    <property type="entry name" value="TRANS-GOLGI PROTEIN GMX33"/>
    <property type="match status" value="1"/>
</dbReference>
<reference evidence="5 6" key="1">
    <citation type="submission" date="2017-02" db="EMBL/GenBank/DDBJ databases">
        <title>Streptomyces pactum ACT12 Genome sequencing and assembly.</title>
        <authorList>
            <person name="Xue Q."/>
            <person name="Yan X."/>
            <person name="Jia L."/>
            <person name="Yan H."/>
        </authorList>
    </citation>
    <scope>NUCLEOTIDE SEQUENCE [LARGE SCALE GENOMIC DNA]</scope>
    <source>
        <strain evidence="5 6">ACT12</strain>
    </source>
</reference>
<dbReference type="OrthoDB" id="4962633at2"/>
<dbReference type="RefSeq" id="WP_063787565.1">
    <property type="nucleotide sequence ID" value="NZ_CP019724.1"/>
</dbReference>
<evidence type="ECO:0000313" key="6">
    <source>
        <dbReference type="Proteomes" id="UP000189443"/>
    </source>
</evidence>
<dbReference type="Proteomes" id="UP000189443">
    <property type="component" value="Chromosome"/>
</dbReference>
<keyword evidence="4" id="KW-0472">Membrane</keyword>
<comment type="subcellular location">
    <subcellularLocation>
        <location evidence="1">Golgi apparatus membrane</location>
        <topology evidence="1">Peripheral membrane protein</topology>
        <orientation evidence="1">Cytoplasmic side</orientation>
    </subcellularLocation>
</comment>
<dbReference type="GO" id="GO:0005829">
    <property type="term" value="C:cytosol"/>
    <property type="evidence" value="ECO:0007669"/>
    <property type="project" value="TreeGrafter"/>
</dbReference>
<dbReference type="InterPro" id="IPR008628">
    <property type="entry name" value="GPP34-like"/>
</dbReference>
<dbReference type="AlphaFoldDB" id="A0A1S6JJ17"/>
<proteinExistence type="predicted"/>
<dbReference type="GO" id="GO:0007030">
    <property type="term" value="P:Golgi organization"/>
    <property type="evidence" value="ECO:0007669"/>
    <property type="project" value="TreeGrafter"/>
</dbReference>
<evidence type="ECO:0000256" key="3">
    <source>
        <dbReference type="ARBA" id="ARBA00023121"/>
    </source>
</evidence>
<protein>
    <submittedName>
        <fullName evidence="5">GPP34 family phosphoprotein</fullName>
    </submittedName>
</protein>
<dbReference type="GO" id="GO:0048194">
    <property type="term" value="P:Golgi vesicle budding"/>
    <property type="evidence" value="ECO:0007669"/>
    <property type="project" value="TreeGrafter"/>
</dbReference>
<keyword evidence="6" id="KW-1185">Reference proteome</keyword>
<keyword evidence="3" id="KW-0446">Lipid-binding</keyword>
<evidence type="ECO:0000256" key="4">
    <source>
        <dbReference type="ARBA" id="ARBA00023136"/>
    </source>
</evidence>
<dbReference type="GO" id="GO:0012505">
    <property type="term" value="C:endomembrane system"/>
    <property type="evidence" value="ECO:0007669"/>
    <property type="project" value="UniProtKB-ARBA"/>
</dbReference>
<evidence type="ECO:0000313" key="5">
    <source>
        <dbReference type="EMBL" id="AQS71740.1"/>
    </source>
</evidence>